<name>A0A7S7FZ82_9MOLU</name>
<proteinExistence type="predicted"/>
<dbReference type="AlphaFoldDB" id="A0A7S7FZ82"/>
<organism evidence="1">
    <name type="scientific">Candidatus Phytoplasma australasiaticum subsp. australasiaticum</name>
    <dbReference type="NCBI Taxonomy" id="2832407"/>
    <lineage>
        <taxon>Bacteria</taxon>
        <taxon>Bacillati</taxon>
        <taxon>Mycoplasmatota</taxon>
        <taxon>Mollicutes</taxon>
        <taxon>Acholeplasmatales</taxon>
        <taxon>Acholeplasmataceae</taxon>
        <taxon>Candidatus Phytoplasma</taxon>
        <taxon>16SrII (Peanut WB group)</taxon>
        <taxon>Candidatus Phytoplasma australasiaticum</taxon>
    </lineage>
</organism>
<protein>
    <submittedName>
        <fullName evidence="1">Uncharacterized protein</fullName>
    </submittedName>
</protein>
<gene>
    <name evidence="1" type="ORF">H7685_02170</name>
</gene>
<dbReference type="Gene3D" id="3.90.980.10">
    <property type="entry name" value="DNA primase, catalytic core, N-terminal domain"/>
    <property type="match status" value="1"/>
</dbReference>
<dbReference type="EMBL" id="CP060385">
    <property type="protein sequence ID" value="QOX89292.1"/>
    <property type="molecule type" value="Genomic_DNA"/>
</dbReference>
<sequence length="52" mass="5993">MGYAHAHPKALQNHLLNKGFEIKDLLSLGLVVPSKDDSQQYRDFFMIELCFL</sequence>
<dbReference type="InterPro" id="IPR037068">
    <property type="entry name" value="DNA_primase_core_N_sf"/>
</dbReference>
<evidence type="ECO:0000313" key="1">
    <source>
        <dbReference type="EMBL" id="QOX89292.1"/>
    </source>
</evidence>
<reference evidence="1" key="1">
    <citation type="submission" date="2020-08" db="EMBL/GenBank/DDBJ databases">
        <title>Phytoplasma sp. strain PR08 associated with Phyllody Disease of Parthenium hysterophorus.</title>
        <authorList>
            <person name="Kirdat K."/>
            <person name="Tiwarekar B."/>
            <person name="Yadav A."/>
        </authorList>
    </citation>
    <scope>NUCLEOTIDE SEQUENCE [LARGE SCALE GENOMIC DNA]</scope>
    <source>
        <strain evidence="1">PR08</strain>
    </source>
</reference>
<dbReference type="SUPFAM" id="SSF56731">
    <property type="entry name" value="DNA primase core"/>
    <property type="match status" value="1"/>
</dbReference>
<accession>A0A7S7FZ82</accession>